<comment type="caution">
    <text evidence="10">The sequence shown here is derived from an EMBL/GenBank/DDBJ whole genome shotgun (WGS) entry which is preliminary data.</text>
</comment>
<dbReference type="GO" id="GO:0022857">
    <property type="term" value="F:transmembrane transporter activity"/>
    <property type="evidence" value="ECO:0007669"/>
    <property type="project" value="InterPro"/>
</dbReference>
<comment type="subcellular location">
    <subcellularLocation>
        <location evidence="1">Cell membrane</location>
        <topology evidence="1">Multi-pass membrane protein</topology>
    </subcellularLocation>
</comment>
<dbReference type="Pfam" id="PF02653">
    <property type="entry name" value="BPD_transp_2"/>
    <property type="match status" value="1"/>
</dbReference>
<keyword evidence="4" id="KW-0997">Cell inner membrane</keyword>
<dbReference type="AlphaFoldDB" id="A0AAW9SVY3"/>
<keyword evidence="2" id="KW-0813">Transport</keyword>
<evidence type="ECO:0000256" key="7">
    <source>
        <dbReference type="ARBA" id="ARBA00023136"/>
    </source>
</evidence>
<evidence type="ECO:0000256" key="1">
    <source>
        <dbReference type="ARBA" id="ARBA00004651"/>
    </source>
</evidence>
<keyword evidence="3" id="KW-1003">Cell membrane</keyword>
<feature type="region of interest" description="Disordered" evidence="8">
    <location>
        <begin position="251"/>
        <end position="376"/>
    </location>
</feature>
<dbReference type="RefSeq" id="WP_347168284.1">
    <property type="nucleotide sequence ID" value="NZ_JBDNCH010000004.1"/>
</dbReference>
<dbReference type="PANTHER" id="PTHR32196:SF21">
    <property type="entry name" value="ABC TRANSPORTER PERMEASE PROTEIN YPHD-RELATED"/>
    <property type="match status" value="1"/>
</dbReference>
<dbReference type="PANTHER" id="PTHR32196">
    <property type="entry name" value="ABC TRANSPORTER PERMEASE PROTEIN YPHD-RELATED-RELATED"/>
    <property type="match status" value="1"/>
</dbReference>
<feature type="compositionally biased region" description="Basic and acidic residues" evidence="8">
    <location>
        <begin position="315"/>
        <end position="330"/>
    </location>
</feature>
<keyword evidence="5 9" id="KW-0812">Transmembrane</keyword>
<evidence type="ECO:0000313" key="10">
    <source>
        <dbReference type="EMBL" id="MEN9063183.1"/>
    </source>
</evidence>
<evidence type="ECO:0000256" key="2">
    <source>
        <dbReference type="ARBA" id="ARBA00022448"/>
    </source>
</evidence>
<feature type="transmembrane region" description="Helical" evidence="9">
    <location>
        <begin position="33"/>
        <end position="51"/>
    </location>
</feature>
<proteinExistence type="predicted"/>
<keyword evidence="7 9" id="KW-0472">Membrane</keyword>
<keyword evidence="11" id="KW-1185">Reference proteome</keyword>
<feature type="transmembrane region" description="Helical" evidence="9">
    <location>
        <begin position="117"/>
        <end position="140"/>
    </location>
</feature>
<name>A0AAW9SVY3_9RHOB</name>
<evidence type="ECO:0000256" key="4">
    <source>
        <dbReference type="ARBA" id="ARBA00022519"/>
    </source>
</evidence>
<evidence type="ECO:0000256" key="3">
    <source>
        <dbReference type="ARBA" id="ARBA00022475"/>
    </source>
</evidence>
<evidence type="ECO:0000256" key="8">
    <source>
        <dbReference type="SAM" id="MobiDB-lite"/>
    </source>
</evidence>
<evidence type="ECO:0000256" key="5">
    <source>
        <dbReference type="ARBA" id="ARBA00022692"/>
    </source>
</evidence>
<feature type="transmembrane region" description="Helical" evidence="9">
    <location>
        <begin position="152"/>
        <end position="174"/>
    </location>
</feature>
<dbReference type="InterPro" id="IPR001851">
    <property type="entry name" value="ABC_transp_permease"/>
</dbReference>
<feature type="compositionally biased region" description="Low complexity" evidence="8">
    <location>
        <begin position="362"/>
        <end position="376"/>
    </location>
</feature>
<gene>
    <name evidence="10" type="ORF">ABFB10_21535</name>
</gene>
<evidence type="ECO:0000313" key="11">
    <source>
        <dbReference type="Proteomes" id="UP001428774"/>
    </source>
</evidence>
<dbReference type="Proteomes" id="UP001428774">
    <property type="component" value="Unassembled WGS sequence"/>
</dbReference>
<sequence>MTMTRTESPDVTQSAAPLSAGRRFWTWSAQHPTVFPLALIVLTCLVVGAINTDFWQLANLFDILRASVVRGLFALGVLVVLASGGLDVSFTAVAALVMYTLTLFVVNVAPDLGMAPILALAALAGAGLGAINGLLVNALKAPALIVTIGTQYAFRGFLLTFVGTALFMNIPAAMDGFGRLTLISVTTERGLAVELPAYFLVLVVAALVTWWMLNFTMIGTGDLCRGRQTGHRRAAGLQGWPGARLRLCLRGASGGSGGRDPRHREPAGQPLRPCRKRAAGDRRRCAGRCPHHRRLGQRAGHLAGRAADHTGQQRADPRRDPQQLADRDPWGLHPCGGAVLRPSRQGARHLTVTDGPGGRTGGRSSSPSIPPESLHT</sequence>
<organism evidence="10 11">
    <name type="scientific">Ponticoccus litoralis</name>
    <dbReference type="NCBI Taxonomy" id="422297"/>
    <lineage>
        <taxon>Bacteria</taxon>
        <taxon>Pseudomonadati</taxon>
        <taxon>Pseudomonadota</taxon>
        <taxon>Alphaproteobacteria</taxon>
        <taxon>Rhodobacterales</taxon>
        <taxon>Roseobacteraceae</taxon>
        <taxon>Ponticoccus</taxon>
    </lineage>
</organism>
<feature type="transmembrane region" description="Helical" evidence="9">
    <location>
        <begin position="195"/>
        <end position="213"/>
    </location>
</feature>
<protein>
    <submittedName>
        <fullName evidence="10">ABC transporter permease</fullName>
    </submittedName>
</protein>
<accession>A0AAW9SVY3</accession>
<dbReference type="EMBL" id="JBDNCH010000004">
    <property type="protein sequence ID" value="MEN9063183.1"/>
    <property type="molecule type" value="Genomic_DNA"/>
</dbReference>
<reference evidence="10 11" key="1">
    <citation type="submission" date="2024-05" db="EMBL/GenBank/DDBJ databases">
        <title>Genome sequence of Ponticoccus litoralis KCCM 90028.</title>
        <authorList>
            <person name="Kim J.M."/>
            <person name="Lee J.K."/>
            <person name="Choi B.J."/>
            <person name="Bayburt H."/>
            <person name="Baek J.H."/>
            <person name="Jeon C.O."/>
        </authorList>
    </citation>
    <scope>NUCLEOTIDE SEQUENCE [LARGE SCALE GENOMIC DNA]</scope>
    <source>
        <strain evidence="10 11">KCCM 90028</strain>
    </source>
</reference>
<evidence type="ECO:0000256" key="9">
    <source>
        <dbReference type="SAM" id="Phobius"/>
    </source>
</evidence>
<evidence type="ECO:0000256" key="6">
    <source>
        <dbReference type="ARBA" id="ARBA00022989"/>
    </source>
</evidence>
<keyword evidence="6 9" id="KW-1133">Transmembrane helix</keyword>
<dbReference type="GO" id="GO:0005886">
    <property type="term" value="C:plasma membrane"/>
    <property type="evidence" value="ECO:0007669"/>
    <property type="project" value="UniProtKB-SubCell"/>
</dbReference>
<feature type="compositionally biased region" description="Basic residues" evidence="8">
    <location>
        <begin position="285"/>
        <end position="296"/>
    </location>
</feature>